<accession>A0A2V0Q7J8</accession>
<proteinExistence type="predicted"/>
<reference evidence="1 2" key="1">
    <citation type="submission" date="2018-04" db="EMBL/GenBank/DDBJ databases">
        <title>Draft genome sequence of Pseudomonas syringae pv. actinidiae biovar 1 strains isolated from kiwifruit in Kagawa prefecture.</title>
        <authorList>
            <person name="Tabuchi M."/>
            <person name="Saito M."/>
            <person name="Fujiwara S."/>
            <person name="Sasa N."/>
            <person name="Akimitsu K."/>
            <person name="Gomi K."/>
            <person name="Konishi-Sugita S."/>
            <person name="Hamano K."/>
            <person name="Kataoka I."/>
        </authorList>
    </citation>
    <scope>NUCLEOTIDE SEQUENCE [LARGE SCALE GENOMIC DNA]</scope>
    <source>
        <strain evidence="1 2">MAFF212206</strain>
    </source>
</reference>
<protein>
    <submittedName>
        <fullName evidence="1">Uncharacterized protein</fullName>
    </submittedName>
</protein>
<dbReference type="Proteomes" id="UP000247480">
    <property type="component" value="Unassembled WGS sequence"/>
</dbReference>
<name>A0A2V0Q7J8_PSESF</name>
<comment type="caution">
    <text evidence="1">The sequence shown here is derived from an EMBL/GenBank/DDBJ whole genome shotgun (WGS) entry which is preliminary data.</text>
</comment>
<organism evidence="1 2">
    <name type="scientific">Pseudomonas syringae pv. actinidiae</name>
    <dbReference type="NCBI Taxonomy" id="103796"/>
    <lineage>
        <taxon>Bacteria</taxon>
        <taxon>Pseudomonadati</taxon>
        <taxon>Pseudomonadota</taxon>
        <taxon>Gammaproteobacteria</taxon>
        <taxon>Pseudomonadales</taxon>
        <taxon>Pseudomonadaceae</taxon>
        <taxon>Pseudomonas</taxon>
        <taxon>Pseudomonas syringae</taxon>
    </lineage>
</organism>
<gene>
    <name evidence="1" type="ORF">KPSA1_02177</name>
</gene>
<dbReference type="EMBL" id="BGJZ01000100">
    <property type="protein sequence ID" value="GBH08796.1"/>
    <property type="molecule type" value="Genomic_DNA"/>
</dbReference>
<evidence type="ECO:0000313" key="1">
    <source>
        <dbReference type="EMBL" id="GBH08796.1"/>
    </source>
</evidence>
<evidence type="ECO:0000313" key="2">
    <source>
        <dbReference type="Proteomes" id="UP000247480"/>
    </source>
</evidence>
<dbReference type="AlphaFoldDB" id="A0A2V0Q7J8"/>
<sequence>MRMEARRADTAIYGQARFTTAGPTGHGLTFLTSPLPPASQFSLTRLLH</sequence>